<organism evidence="1">
    <name type="scientific">Nicotiana tabacum</name>
    <name type="common">Common tobacco</name>
    <dbReference type="NCBI Taxonomy" id="4097"/>
    <lineage>
        <taxon>Eukaryota</taxon>
        <taxon>Viridiplantae</taxon>
        <taxon>Streptophyta</taxon>
        <taxon>Embryophyta</taxon>
        <taxon>Tracheophyta</taxon>
        <taxon>Spermatophyta</taxon>
        <taxon>Magnoliopsida</taxon>
        <taxon>eudicotyledons</taxon>
        <taxon>Gunneridae</taxon>
        <taxon>Pentapetalae</taxon>
        <taxon>asterids</taxon>
        <taxon>lamiids</taxon>
        <taxon>Solanales</taxon>
        <taxon>Solanaceae</taxon>
        <taxon>Nicotianoideae</taxon>
        <taxon>Nicotianeae</taxon>
        <taxon>Nicotiana</taxon>
    </lineage>
</organism>
<reference evidence="1" key="1">
    <citation type="submission" date="2025-08" db="UniProtKB">
        <authorList>
            <consortium name="RefSeq"/>
        </authorList>
    </citation>
    <scope>IDENTIFICATION</scope>
</reference>
<dbReference type="RefSeq" id="XP_016444345.1">
    <property type="nucleotide sequence ID" value="XM_016588859.1"/>
</dbReference>
<accession>A0A1S3XWU2</accession>
<evidence type="ECO:0008006" key="2">
    <source>
        <dbReference type="Google" id="ProtNLM"/>
    </source>
</evidence>
<sequence>MSPYKLVFGKACHLLVELDHKALRALRQLNLDIEAAGTSGVTELHELDEFRYCTFERTRLYKERMKMIHDKSIIEQSFKPGDTVLLYNSRLRLFPGKLKSRWSGPFLVVEIHPTSAIEISVENDSRKFRVNGHKLKHYVGMDESKIVPVTHLIEPPMLSIP</sequence>
<dbReference type="KEGG" id="nta:107769625"/>
<protein>
    <recommendedName>
        <fullName evidence="2">Protein NYNRIN-like</fullName>
    </recommendedName>
</protein>
<dbReference type="OrthoDB" id="1094981at2759"/>
<dbReference type="PaxDb" id="4097-A0A1S3XWU2"/>
<dbReference type="AlphaFoldDB" id="A0A1S3XWU2"/>
<evidence type="ECO:0000313" key="1">
    <source>
        <dbReference type="RefSeq" id="XP_016444345.1"/>
    </source>
</evidence>
<proteinExistence type="predicted"/>
<name>A0A1S3XWU2_TOBAC</name>
<gene>
    <name evidence="1" type="primary">LOC107769625</name>
</gene>